<feature type="domain" description="DUF4131" evidence="8">
    <location>
        <begin position="62"/>
        <end position="213"/>
    </location>
</feature>
<feature type="transmembrane region" description="Helical" evidence="6">
    <location>
        <begin position="428"/>
        <end position="451"/>
    </location>
</feature>
<evidence type="ECO:0000313" key="10">
    <source>
        <dbReference type="Proteomes" id="UP000295399"/>
    </source>
</evidence>
<accession>A0A4R2PQZ0</accession>
<dbReference type="InterPro" id="IPR004477">
    <property type="entry name" value="ComEC_N"/>
</dbReference>
<feature type="transmembrane region" description="Helical" evidence="6">
    <location>
        <begin position="525"/>
        <end position="543"/>
    </location>
</feature>
<evidence type="ECO:0000256" key="6">
    <source>
        <dbReference type="SAM" id="Phobius"/>
    </source>
</evidence>
<comment type="caution">
    <text evidence="9">The sequence shown here is derived from an EMBL/GenBank/DDBJ whole genome shotgun (WGS) entry which is preliminary data.</text>
</comment>
<dbReference type="InterPro" id="IPR025405">
    <property type="entry name" value="DUF4131"/>
</dbReference>
<dbReference type="GO" id="GO:0005886">
    <property type="term" value="C:plasma membrane"/>
    <property type="evidence" value="ECO:0007669"/>
    <property type="project" value="UniProtKB-SubCell"/>
</dbReference>
<feature type="transmembrane region" description="Helical" evidence="6">
    <location>
        <begin position="392"/>
        <end position="408"/>
    </location>
</feature>
<feature type="transmembrane region" description="Helical" evidence="6">
    <location>
        <begin position="312"/>
        <end position="332"/>
    </location>
</feature>
<evidence type="ECO:0000256" key="4">
    <source>
        <dbReference type="ARBA" id="ARBA00022989"/>
    </source>
</evidence>
<dbReference type="NCBIfam" id="TIGR00360">
    <property type="entry name" value="ComEC_N-term"/>
    <property type="match status" value="1"/>
</dbReference>
<proteinExistence type="predicted"/>
<dbReference type="PANTHER" id="PTHR30619:SF1">
    <property type="entry name" value="RECOMBINATION PROTEIN 2"/>
    <property type="match status" value="1"/>
</dbReference>
<feature type="transmembrane region" description="Helical" evidence="6">
    <location>
        <begin position="284"/>
        <end position="305"/>
    </location>
</feature>
<evidence type="ECO:0000256" key="1">
    <source>
        <dbReference type="ARBA" id="ARBA00004651"/>
    </source>
</evidence>
<sequence>MAQGRQGFSAADRIVAALARDARRWRAGLALAVAAQARRGLLWAPVALGGGVAVYFALPVEPPLALTLLVLAAALAGAVLAGPERRPSALLLVLMAAGPAVGAWRTAQVAAPVLNRETGAVVVTGRLLAQGVDAAGVRRLTLAPDRLGALGDAARPARVRVSVRTEAPPLRPGDRVRLTAVLAPPPGPAAPGAFDFARQAYFARLGGVGYAVSAVERLDPGDHRAGRAAWGPRGRAWLQGLREGVASRVRAVVPGAEGGVAAALLTGLRGGIPPDTAEALRVAGLAHLLAISGLHVGLVAAGLFFTVRAGLALWPWLALHWPIKALAAAVAWAGAGGYVLLAGATVPTLRAFIMVSLSLLALMAGRRPISLRLVAVAALAILVARPEALVSAGFQMSFAAVVALVAVYDRAGPALARWRRDAPPGRRLALYFLAVLLSTLVAELAIAPFAAYQFQRLGFYGLVANMVAVPLMSLAIMPLALVALVLMPLGLDAWALRPMGWAVGVVLDTAAAVAAWPGADIGVKAFPAAALGLMALGGLVAALGGQRALMVPAVGLAALGLAWAASAGRPDLFVDREARLVAWVHDGRLWLSHPARGAYDREQWRRLSGLGGRPGAGRDRAMADGIGHGLDLRCDPLGCAGRLDGLRDARPGGFGGGRWMAIAFDRAALADDCRRADVLIALVPVTGSACPAPRLVVDRTAILAAGATAIDLDAEPPRLVTAAGVRGLRPWVQPHPARSQ</sequence>
<protein>
    <submittedName>
        <fullName evidence="9">Competence protein ComEC</fullName>
    </submittedName>
</protein>
<feature type="transmembrane region" description="Helical" evidence="6">
    <location>
        <begin position="64"/>
        <end position="82"/>
    </location>
</feature>
<dbReference type="RefSeq" id="WP_132706560.1">
    <property type="nucleotide sequence ID" value="NZ_JACIGF010000001.1"/>
</dbReference>
<evidence type="ECO:0000256" key="3">
    <source>
        <dbReference type="ARBA" id="ARBA00022692"/>
    </source>
</evidence>
<name>A0A4R2PQZ0_RHOSA</name>
<dbReference type="InParanoid" id="A0A4R2PQZ0"/>
<dbReference type="OrthoDB" id="9790149at2"/>
<keyword evidence="10" id="KW-1185">Reference proteome</keyword>
<dbReference type="EMBL" id="SLXO01000001">
    <property type="protein sequence ID" value="TCP38253.1"/>
    <property type="molecule type" value="Genomic_DNA"/>
</dbReference>
<keyword evidence="3 6" id="KW-0812">Transmembrane</keyword>
<feature type="transmembrane region" description="Helical" evidence="6">
    <location>
        <begin position="369"/>
        <end position="386"/>
    </location>
</feature>
<evidence type="ECO:0000259" key="8">
    <source>
        <dbReference type="Pfam" id="PF13567"/>
    </source>
</evidence>
<feature type="transmembrane region" description="Helical" evidence="6">
    <location>
        <begin position="457"/>
        <end position="487"/>
    </location>
</feature>
<keyword evidence="4 6" id="KW-1133">Transmembrane helix</keyword>
<evidence type="ECO:0000256" key="2">
    <source>
        <dbReference type="ARBA" id="ARBA00022475"/>
    </source>
</evidence>
<dbReference type="PANTHER" id="PTHR30619">
    <property type="entry name" value="DNA INTERNALIZATION/COMPETENCE PROTEIN COMEC/REC2"/>
    <property type="match status" value="1"/>
</dbReference>
<reference evidence="9 10" key="1">
    <citation type="submission" date="2019-03" db="EMBL/GenBank/DDBJ databases">
        <title>Genomic Encyclopedia of Type Strains, Phase IV (KMG-IV): sequencing the most valuable type-strain genomes for metagenomic binning, comparative biology and taxonomic classification.</title>
        <authorList>
            <person name="Goeker M."/>
        </authorList>
    </citation>
    <scope>NUCLEOTIDE SEQUENCE [LARGE SCALE GENOMIC DNA]</scope>
    <source>
        <strain evidence="9 10">DSM 2132</strain>
    </source>
</reference>
<feature type="transmembrane region" description="Helical" evidence="6">
    <location>
        <begin position="40"/>
        <end position="58"/>
    </location>
</feature>
<dbReference type="Pfam" id="PF03772">
    <property type="entry name" value="Competence"/>
    <property type="match status" value="1"/>
</dbReference>
<organism evidence="9 10">
    <name type="scientific">Rhodothalassium salexigens DSM 2132</name>
    <dbReference type="NCBI Taxonomy" id="1188247"/>
    <lineage>
        <taxon>Bacteria</taxon>
        <taxon>Pseudomonadati</taxon>
        <taxon>Pseudomonadota</taxon>
        <taxon>Alphaproteobacteria</taxon>
        <taxon>Rhodothalassiales</taxon>
        <taxon>Rhodothalassiaceae</taxon>
        <taxon>Rhodothalassium</taxon>
    </lineage>
</organism>
<feature type="domain" description="ComEC/Rec2-related protein" evidence="7">
    <location>
        <begin position="264"/>
        <end position="544"/>
    </location>
</feature>
<evidence type="ECO:0000259" key="7">
    <source>
        <dbReference type="Pfam" id="PF03772"/>
    </source>
</evidence>
<feature type="transmembrane region" description="Helical" evidence="6">
    <location>
        <begin position="499"/>
        <end position="519"/>
    </location>
</feature>
<comment type="subcellular location">
    <subcellularLocation>
        <location evidence="1">Cell membrane</location>
        <topology evidence="1">Multi-pass membrane protein</topology>
    </subcellularLocation>
</comment>
<evidence type="ECO:0000256" key="5">
    <source>
        <dbReference type="ARBA" id="ARBA00023136"/>
    </source>
</evidence>
<feature type="transmembrane region" description="Helical" evidence="6">
    <location>
        <begin position="548"/>
        <end position="566"/>
    </location>
</feature>
<keyword evidence="2" id="KW-1003">Cell membrane</keyword>
<keyword evidence="5 6" id="KW-0472">Membrane</keyword>
<gene>
    <name evidence="9" type="ORF">EV659_101151</name>
</gene>
<dbReference type="InterPro" id="IPR052159">
    <property type="entry name" value="Competence_DNA_uptake"/>
</dbReference>
<feature type="transmembrane region" description="Helical" evidence="6">
    <location>
        <begin position="338"/>
        <end position="362"/>
    </location>
</feature>
<dbReference type="Proteomes" id="UP000295399">
    <property type="component" value="Unassembled WGS sequence"/>
</dbReference>
<dbReference type="AlphaFoldDB" id="A0A4R2PQZ0"/>
<dbReference type="Pfam" id="PF13567">
    <property type="entry name" value="DUF4131"/>
    <property type="match status" value="1"/>
</dbReference>
<evidence type="ECO:0000313" key="9">
    <source>
        <dbReference type="EMBL" id="TCP38253.1"/>
    </source>
</evidence>